<keyword evidence="2" id="KW-1185">Reference proteome</keyword>
<organism evidence="1 2">
    <name type="scientific">Ilyodon furcidens</name>
    <name type="common">goldbreast splitfin</name>
    <dbReference type="NCBI Taxonomy" id="33524"/>
    <lineage>
        <taxon>Eukaryota</taxon>
        <taxon>Metazoa</taxon>
        <taxon>Chordata</taxon>
        <taxon>Craniata</taxon>
        <taxon>Vertebrata</taxon>
        <taxon>Euteleostomi</taxon>
        <taxon>Actinopterygii</taxon>
        <taxon>Neopterygii</taxon>
        <taxon>Teleostei</taxon>
        <taxon>Neoteleostei</taxon>
        <taxon>Acanthomorphata</taxon>
        <taxon>Ovalentaria</taxon>
        <taxon>Atherinomorphae</taxon>
        <taxon>Cyprinodontiformes</taxon>
        <taxon>Goodeidae</taxon>
        <taxon>Ilyodon</taxon>
    </lineage>
</organism>
<accession>A0ABV0U9P7</accession>
<name>A0ABV0U9P7_9TELE</name>
<dbReference type="EMBL" id="JAHRIQ010061626">
    <property type="protein sequence ID" value="MEQ2241674.1"/>
    <property type="molecule type" value="Genomic_DNA"/>
</dbReference>
<dbReference type="Proteomes" id="UP001482620">
    <property type="component" value="Unassembled WGS sequence"/>
</dbReference>
<protein>
    <submittedName>
        <fullName evidence="1">Uncharacterized protein</fullName>
    </submittedName>
</protein>
<reference evidence="1 2" key="1">
    <citation type="submission" date="2021-06" db="EMBL/GenBank/DDBJ databases">
        <authorList>
            <person name="Palmer J.M."/>
        </authorList>
    </citation>
    <scope>NUCLEOTIDE SEQUENCE [LARGE SCALE GENOMIC DNA]</scope>
    <source>
        <strain evidence="2">if_2019</strain>
        <tissue evidence="1">Muscle</tissue>
    </source>
</reference>
<evidence type="ECO:0000313" key="1">
    <source>
        <dbReference type="EMBL" id="MEQ2241674.1"/>
    </source>
</evidence>
<evidence type="ECO:0000313" key="2">
    <source>
        <dbReference type="Proteomes" id="UP001482620"/>
    </source>
</evidence>
<proteinExistence type="predicted"/>
<sequence length="116" mass="12622">MSTGTQLQPFASNVAVFFQAGCHGEGIPPTFSNLTSAQLLYHSSLVGLSSRGVKVGRPSPVALWDAVRLATVCRRTRTSRQSLSRLLHSLQAAEELREVRCWHGGLSHTSCTRFSP</sequence>
<gene>
    <name evidence="1" type="ORF">ILYODFUR_027762</name>
</gene>
<comment type="caution">
    <text evidence="1">The sequence shown here is derived from an EMBL/GenBank/DDBJ whole genome shotgun (WGS) entry which is preliminary data.</text>
</comment>